<dbReference type="AlphaFoldDB" id="A0AAV9ZFH4"/>
<evidence type="ECO:0000256" key="4">
    <source>
        <dbReference type="PROSITE-ProRule" id="PRU00134"/>
    </source>
</evidence>
<keyword evidence="3" id="KW-0862">Zinc</keyword>
<reference evidence="6 7" key="1">
    <citation type="journal article" date="2024" name="J Genomics">
        <title>Draft genome sequencing and assembly of Favolaschia claudopus CIRM-BRFM 2984 isolated from oak limbs.</title>
        <authorList>
            <person name="Navarro D."/>
            <person name="Drula E."/>
            <person name="Chaduli D."/>
            <person name="Cazenave R."/>
            <person name="Ahrendt S."/>
            <person name="Wang J."/>
            <person name="Lipzen A."/>
            <person name="Daum C."/>
            <person name="Barry K."/>
            <person name="Grigoriev I.V."/>
            <person name="Favel A."/>
            <person name="Rosso M.N."/>
            <person name="Martin F."/>
        </authorList>
    </citation>
    <scope>NUCLEOTIDE SEQUENCE [LARGE SCALE GENOMIC DNA]</scope>
    <source>
        <strain evidence="6 7">CIRM-BRFM 2984</strain>
    </source>
</reference>
<sequence>MAAAFVNSLTTSPSHNLPMFHDGLVHHTHQKCSGCLQMQRSHHTKLSLCSACQINSYCSRECQKAHWKAHKAECAAGKERRVAFAKVTGMESAYPDFSAWVKYYSVPLTNCAIAAMRLSDHPHAERTLFLCAQIHHTGDLTLPLPKRFIVRAIGLRQFEEISPLSALHVAGKRYPEFIARGKIELGDSFYGCVRVAIMAGYGSNPEVPNMIAEEMKHISIDKQLARARLVREDWWMLFREYVALGARVKFCCGRLPGADDVCCCGGWIHDEEKRKAFLNLGNM</sequence>
<dbReference type="PROSITE" id="PS50865">
    <property type="entry name" value="ZF_MYND_2"/>
    <property type="match status" value="1"/>
</dbReference>
<dbReference type="Pfam" id="PF01753">
    <property type="entry name" value="zf-MYND"/>
    <property type="match status" value="1"/>
</dbReference>
<feature type="domain" description="MYND-type" evidence="5">
    <location>
        <begin position="32"/>
        <end position="74"/>
    </location>
</feature>
<dbReference type="InterPro" id="IPR002893">
    <property type="entry name" value="Znf_MYND"/>
</dbReference>
<name>A0AAV9ZFH4_9AGAR</name>
<comment type="caution">
    <text evidence="6">The sequence shown here is derived from an EMBL/GenBank/DDBJ whole genome shotgun (WGS) entry which is preliminary data.</text>
</comment>
<protein>
    <recommendedName>
        <fullName evidence="5">MYND-type domain-containing protein</fullName>
    </recommendedName>
</protein>
<evidence type="ECO:0000313" key="6">
    <source>
        <dbReference type="EMBL" id="KAK6980782.1"/>
    </source>
</evidence>
<accession>A0AAV9ZFH4</accession>
<organism evidence="6 7">
    <name type="scientific">Favolaschia claudopus</name>
    <dbReference type="NCBI Taxonomy" id="2862362"/>
    <lineage>
        <taxon>Eukaryota</taxon>
        <taxon>Fungi</taxon>
        <taxon>Dikarya</taxon>
        <taxon>Basidiomycota</taxon>
        <taxon>Agaricomycotina</taxon>
        <taxon>Agaricomycetes</taxon>
        <taxon>Agaricomycetidae</taxon>
        <taxon>Agaricales</taxon>
        <taxon>Marasmiineae</taxon>
        <taxon>Mycenaceae</taxon>
        <taxon>Favolaschia</taxon>
    </lineage>
</organism>
<dbReference type="Proteomes" id="UP001362999">
    <property type="component" value="Unassembled WGS sequence"/>
</dbReference>
<dbReference type="GO" id="GO:0008270">
    <property type="term" value="F:zinc ion binding"/>
    <property type="evidence" value="ECO:0007669"/>
    <property type="project" value="UniProtKB-KW"/>
</dbReference>
<proteinExistence type="predicted"/>
<keyword evidence="7" id="KW-1185">Reference proteome</keyword>
<evidence type="ECO:0000313" key="7">
    <source>
        <dbReference type="Proteomes" id="UP001362999"/>
    </source>
</evidence>
<evidence type="ECO:0000256" key="2">
    <source>
        <dbReference type="ARBA" id="ARBA00022771"/>
    </source>
</evidence>
<evidence type="ECO:0000259" key="5">
    <source>
        <dbReference type="PROSITE" id="PS50865"/>
    </source>
</evidence>
<keyword evidence="2 4" id="KW-0863">Zinc-finger</keyword>
<evidence type="ECO:0000256" key="3">
    <source>
        <dbReference type="ARBA" id="ARBA00022833"/>
    </source>
</evidence>
<dbReference type="Gene3D" id="6.10.140.2220">
    <property type="match status" value="1"/>
</dbReference>
<dbReference type="EMBL" id="JAWWNJ010000157">
    <property type="protein sequence ID" value="KAK6980782.1"/>
    <property type="molecule type" value="Genomic_DNA"/>
</dbReference>
<evidence type="ECO:0000256" key="1">
    <source>
        <dbReference type="ARBA" id="ARBA00022723"/>
    </source>
</evidence>
<gene>
    <name evidence="6" type="ORF">R3P38DRAFT_3118069</name>
</gene>
<keyword evidence="1" id="KW-0479">Metal-binding</keyword>
<dbReference type="SUPFAM" id="SSF144232">
    <property type="entry name" value="HIT/MYND zinc finger-like"/>
    <property type="match status" value="1"/>
</dbReference>